<evidence type="ECO:0000256" key="4">
    <source>
        <dbReference type="ARBA" id="ARBA00023136"/>
    </source>
</evidence>
<feature type="transmembrane region" description="Helical" evidence="5">
    <location>
        <begin position="99"/>
        <end position="116"/>
    </location>
</feature>
<feature type="transmembrane region" description="Helical" evidence="5">
    <location>
        <begin position="123"/>
        <end position="145"/>
    </location>
</feature>
<feature type="transmembrane region" description="Helical" evidence="5">
    <location>
        <begin position="357"/>
        <end position="376"/>
    </location>
</feature>
<gene>
    <name evidence="7" type="ORF">Maes01_00461</name>
</gene>
<evidence type="ECO:0000313" key="7">
    <source>
        <dbReference type="EMBL" id="GAA5523912.1"/>
    </source>
</evidence>
<evidence type="ECO:0000256" key="1">
    <source>
        <dbReference type="ARBA" id="ARBA00004141"/>
    </source>
</evidence>
<dbReference type="EMBL" id="BAABRT010000003">
    <property type="protein sequence ID" value="GAA5523912.1"/>
    <property type="molecule type" value="Genomic_DNA"/>
</dbReference>
<reference evidence="7 8" key="1">
    <citation type="submission" date="2024-02" db="EMBL/GenBank/DDBJ databases">
        <title>Microbulbifer aestuariivivens NBRC 112533.</title>
        <authorList>
            <person name="Ichikawa N."/>
            <person name="Katano-Makiyama Y."/>
            <person name="Hidaka K."/>
        </authorList>
    </citation>
    <scope>NUCLEOTIDE SEQUENCE [LARGE SCALE GENOMIC DNA]</scope>
    <source>
        <strain evidence="7 8">NBRC 112533</strain>
    </source>
</reference>
<proteinExistence type="predicted"/>
<feature type="transmembrane region" description="Helical" evidence="5">
    <location>
        <begin position="7"/>
        <end position="23"/>
    </location>
</feature>
<feature type="transmembrane region" description="Helical" evidence="5">
    <location>
        <begin position="165"/>
        <end position="183"/>
    </location>
</feature>
<sequence length="466" mass="52296">MRESIKLAWFFVVAIAAWFFLSIDPLDTALPIGYYNNKRIVQVALVCVIVSFFCLRIFRCTLFALSREQGLSRPWGVSLVFILASTLLSANPVHSGLETLHWVLLIGLFTAGVFVARAGLSETLLALLLVAHGLLVFKAMLNLAFELCGGVGLRPELILPSVDNIRFFNQVQAFIIPLLLVALRSPKFGRFAALFLFLNFLLMLVSGVRGLPLSLMIVGIAGWILLPRLRSNFHYTLLLFVSAFVSYLLIRVSYPESHLHNDIFRTHSSGRVMIWGELIESLSWSHLVLGSGSGSYSYSDFERIEGHPHNSILQFVFEWGGIATIALCVAVLRVLFQAWKSIQNNLHEVPTIAREGVLIAAAVSALYSLFSGLVVMPVPQTLIFLYMGLLWGGRIDAWEVHNRRRLSYRSLVSYPLIFLTLLTYVTLFSAYFVQQGSDPDAKRGPRLWVEGEQFQEFDQIKLLALP</sequence>
<evidence type="ECO:0000259" key="6">
    <source>
        <dbReference type="Pfam" id="PF04932"/>
    </source>
</evidence>
<feature type="transmembrane region" description="Helical" evidence="5">
    <location>
        <begin position="312"/>
        <end position="336"/>
    </location>
</feature>
<dbReference type="InterPro" id="IPR051533">
    <property type="entry name" value="WaaL-like"/>
</dbReference>
<feature type="transmembrane region" description="Helical" evidence="5">
    <location>
        <begin position="195"/>
        <end position="226"/>
    </location>
</feature>
<evidence type="ECO:0000256" key="3">
    <source>
        <dbReference type="ARBA" id="ARBA00022989"/>
    </source>
</evidence>
<dbReference type="InterPro" id="IPR007016">
    <property type="entry name" value="O-antigen_ligase-rel_domated"/>
</dbReference>
<feature type="transmembrane region" description="Helical" evidence="5">
    <location>
        <begin position="412"/>
        <end position="433"/>
    </location>
</feature>
<comment type="caution">
    <text evidence="7">The sequence shown here is derived from an EMBL/GenBank/DDBJ whole genome shotgun (WGS) entry which is preliminary data.</text>
</comment>
<name>A0ABP9WL30_9GAMM</name>
<dbReference type="PANTHER" id="PTHR37422">
    <property type="entry name" value="TEICHURONIC ACID BIOSYNTHESIS PROTEIN TUAE"/>
    <property type="match status" value="1"/>
</dbReference>
<feature type="domain" description="O-antigen ligase-related" evidence="6">
    <location>
        <begin position="195"/>
        <end position="327"/>
    </location>
</feature>
<keyword evidence="8" id="KW-1185">Reference proteome</keyword>
<keyword evidence="3 5" id="KW-1133">Transmembrane helix</keyword>
<dbReference type="Proteomes" id="UP001408594">
    <property type="component" value="Unassembled WGS sequence"/>
</dbReference>
<dbReference type="RefSeq" id="WP_345548486.1">
    <property type="nucleotide sequence ID" value="NZ_BAABRT010000003.1"/>
</dbReference>
<comment type="subcellular location">
    <subcellularLocation>
        <location evidence="1">Membrane</location>
        <topology evidence="1">Multi-pass membrane protein</topology>
    </subcellularLocation>
</comment>
<evidence type="ECO:0000256" key="2">
    <source>
        <dbReference type="ARBA" id="ARBA00022692"/>
    </source>
</evidence>
<accession>A0ABP9WL30</accession>
<protein>
    <recommendedName>
        <fullName evidence="6">O-antigen ligase-related domain-containing protein</fullName>
    </recommendedName>
</protein>
<dbReference type="PANTHER" id="PTHR37422:SF13">
    <property type="entry name" value="LIPOPOLYSACCHARIDE BIOSYNTHESIS PROTEIN PA4999-RELATED"/>
    <property type="match status" value="1"/>
</dbReference>
<evidence type="ECO:0000256" key="5">
    <source>
        <dbReference type="SAM" id="Phobius"/>
    </source>
</evidence>
<feature type="transmembrane region" description="Helical" evidence="5">
    <location>
        <begin position="232"/>
        <end position="252"/>
    </location>
</feature>
<keyword evidence="4 5" id="KW-0472">Membrane</keyword>
<feature type="transmembrane region" description="Helical" evidence="5">
    <location>
        <begin position="43"/>
        <end position="62"/>
    </location>
</feature>
<keyword evidence="2 5" id="KW-0812">Transmembrane</keyword>
<dbReference type="Pfam" id="PF04932">
    <property type="entry name" value="Wzy_C"/>
    <property type="match status" value="1"/>
</dbReference>
<evidence type="ECO:0000313" key="8">
    <source>
        <dbReference type="Proteomes" id="UP001408594"/>
    </source>
</evidence>
<feature type="transmembrane region" description="Helical" evidence="5">
    <location>
        <begin position="74"/>
        <end position="93"/>
    </location>
</feature>
<organism evidence="7 8">
    <name type="scientific">Microbulbifer aestuariivivens</name>
    <dbReference type="NCBI Taxonomy" id="1908308"/>
    <lineage>
        <taxon>Bacteria</taxon>
        <taxon>Pseudomonadati</taxon>
        <taxon>Pseudomonadota</taxon>
        <taxon>Gammaproteobacteria</taxon>
        <taxon>Cellvibrionales</taxon>
        <taxon>Microbulbiferaceae</taxon>
        <taxon>Microbulbifer</taxon>
    </lineage>
</organism>